<feature type="region of interest" description="Disordered" evidence="1">
    <location>
        <begin position="1"/>
        <end position="64"/>
    </location>
</feature>
<keyword evidence="3" id="KW-1185">Reference proteome</keyword>
<sequence>MRVAIPPSSPDTDRSSIKQQVRVYGRRRISSNRRSRTKSPDNVTERGKAGLVVPEDRDEGKEQSEPVAVGYGAYWDGTYMYYRYSPKADRESGAKDQELEMRTGAESDGCQPLDRSIGIGGKALNEKMRRLYPLGNHLTLFKIFKFLCQLRSQSLFLHESSKPESNHESGTDPIERWESTSAEKGHLRVGEDSKPDTFVRSFSTNFTALAREALTFVNILSPKITKRQRIDIPYPPVQWGEELAFDSWSYRTIQNHLYLTYETPPSSFEREWLA</sequence>
<feature type="region of interest" description="Disordered" evidence="1">
    <location>
        <begin position="159"/>
        <end position="192"/>
    </location>
</feature>
<feature type="compositionally biased region" description="Basic and acidic residues" evidence="1">
    <location>
        <begin position="43"/>
        <end position="64"/>
    </location>
</feature>
<accession>A0AAE1XIQ9</accession>
<protein>
    <submittedName>
        <fullName evidence="2">Uncharacterized protein</fullName>
    </submittedName>
</protein>
<dbReference type="AlphaFoldDB" id="A0AAE1XIQ9"/>
<proteinExistence type="predicted"/>
<organism evidence="2 3">
    <name type="scientific">Sesamum alatum</name>
    <dbReference type="NCBI Taxonomy" id="300844"/>
    <lineage>
        <taxon>Eukaryota</taxon>
        <taxon>Viridiplantae</taxon>
        <taxon>Streptophyta</taxon>
        <taxon>Embryophyta</taxon>
        <taxon>Tracheophyta</taxon>
        <taxon>Spermatophyta</taxon>
        <taxon>Magnoliopsida</taxon>
        <taxon>eudicotyledons</taxon>
        <taxon>Gunneridae</taxon>
        <taxon>Pentapetalae</taxon>
        <taxon>asterids</taxon>
        <taxon>lamiids</taxon>
        <taxon>Lamiales</taxon>
        <taxon>Pedaliaceae</taxon>
        <taxon>Sesamum</taxon>
    </lineage>
</organism>
<comment type="caution">
    <text evidence="2">The sequence shown here is derived from an EMBL/GenBank/DDBJ whole genome shotgun (WGS) entry which is preliminary data.</text>
</comment>
<gene>
    <name evidence="2" type="ORF">Salat_2966000</name>
</gene>
<evidence type="ECO:0000313" key="2">
    <source>
        <dbReference type="EMBL" id="KAK4412201.1"/>
    </source>
</evidence>
<dbReference type="EMBL" id="JACGWO010000019">
    <property type="protein sequence ID" value="KAK4412201.1"/>
    <property type="molecule type" value="Genomic_DNA"/>
</dbReference>
<reference evidence="2" key="1">
    <citation type="submission" date="2020-06" db="EMBL/GenBank/DDBJ databases">
        <authorList>
            <person name="Li T."/>
            <person name="Hu X."/>
            <person name="Zhang T."/>
            <person name="Song X."/>
            <person name="Zhang H."/>
            <person name="Dai N."/>
            <person name="Sheng W."/>
            <person name="Hou X."/>
            <person name="Wei L."/>
        </authorList>
    </citation>
    <scope>NUCLEOTIDE SEQUENCE</scope>
    <source>
        <strain evidence="2">3651</strain>
        <tissue evidence="2">Leaf</tissue>
    </source>
</reference>
<evidence type="ECO:0000313" key="3">
    <source>
        <dbReference type="Proteomes" id="UP001293254"/>
    </source>
</evidence>
<evidence type="ECO:0000256" key="1">
    <source>
        <dbReference type="SAM" id="MobiDB-lite"/>
    </source>
</evidence>
<reference evidence="2" key="2">
    <citation type="journal article" date="2024" name="Plant">
        <title>Genomic evolution and insights into agronomic trait innovations of Sesamum species.</title>
        <authorList>
            <person name="Miao H."/>
            <person name="Wang L."/>
            <person name="Qu L."/>
            <person name="Liu H."/>
            <person name="Sun Y."/>
            <person name="Le M."/>
            <person name="Wang Q."/>
            <person name="Wei S."/>
            <person name="Zheng Y."/>
            <person name="Lin W."/>
            <person name="Duan Y."/>
            <person name="Cao H."/>
            <person name="Xiong S."/>
            <person name="Wang X."/>
            <person name="Wei L."/>
            <person name="Li C."/>
            <person name="Ma Q."/>
            <person name="Ju M."/>
            <person name="Zhao R."/>
            <person name="Li G."/>
            <person name="Mu C."/>
            <person name="Tian Q."/>
            <person name="Mei H."/>
            <person name="Zhang T."/>
            <person name="Gao T."/>
            <person name="Zhang H."/>
        </authorList>
    </citation>
    <scope>NUCLEOTIDE SEQUENCE</scope>
    <source>
        <strain evidence="2">3651</strain>
    </source>
</reference>
<feature type="compositionally biased region" description="Basic residues" evidence="1">
    <location>
        <begin position="24"/>
        <end position="37"/>
    </location>
</feature>
<dbReference type="Proteomes" id="UP001293254">
    <property type="component" value="Unassembled WGS sequence"/>
</dbReference>
<name>A0AAE1XIQ9_9LAMI</name>